<proteinExistence type="predicted"/>
<dbReference type="EMBL" id="GBXM01058419">
    <property type="protein sequence ID" value="JAH50158.1"/>
    <property type="molecule type" value="Transcribed_RNA"/>
</dbReference>
<dbReference type="AlphaFoldDB" id="A0A0E9TBQ3"/>
<protein>
    <submittedName>
        <fullName evidence="1">Uncharacterized protein</fullName>
    </submittedName>
</protein>
<sequence>MCIPGVEGVVVDGLHTVARRQETKLT</sequence>
<name>A0A0E9TBQ3_ANGAN</name>
<organism evidence="1">
    <name type="scientific">Anguilla anguilla</name>
    <name type="common">European freshwater eel</name>
    <name type="synonym">Muraena anguilla</name>
    <dbReference type="NCBI Taxonomy" id="7936"/>
    <lineage>
        <taxon>Eukaryota</taxon>
        <taxon>Metazoa</taxon>
        <taxon>Chordata</taxon>
        <taxon>Craniata</taxon>
        <taxon>Vertebrata</taxon>
        <taxon>Euteleostomi</taxon>
        <taxon>Actinopterygii</taxon>
        <taxon>Neopterygii</taxon>
        <taxon>Teleostei</taxon>
        <taxon>Anguilliformes</taxon>
        <taxon>Anguillidae</taxon>
        <taxon>Anguilla</taxon>
    </lineage>
</organism>
<accession>A0A0E9TBQ3</accession>
<reference evidence="1" key="2">
    <citation type="journal article" date="2015" name="Fish Shellfish Immunol.">
        <title>Early steps in the European eel (Anguilla anguilla)-Vibrio vulnificus interaction in the gills: Role of the RtxA13 toxin.</title>
        <authorList>
            <person name="Callol A."/>
            <person name="Pajuelo D."/>
            <person name="Ebbesson L."/>
            <person name="Teles M."/>
            <person name="MacKenzie S."/>
            <person name="Amaro C."/>
        </authorList>
    </citation>
    <scope>NUCLEOTIDE SEQUENCE</scope>
</reference>
<reference evidence="1" key="1">
    <citation type="submission" date="2014-11" db="EMBL/GenBank/DDBJ databases">
        <authorList>
            <person name="Amaro Gonzalez C."/>
        </authorList>
    </citation>
    <scope>NUCLEOTIDE SEQUENCE</scope>
</reference>
<evidence type="ECO:0000313" key="1">
    <source>
        <dbReference type="EMBL" id="JAH50158.1"/>
    </source>
</evidence>